<dbReference type="EMBL" id="MU005785">
    <property type="protein sequence ID" value="KAF2703723.1"/>
    <property type="molecule type" value="Genomic_DNA"/>
</dbReference>
<evidence type="ECO:0000313" key="2">
    <source>
        <dbReference type="EMBL" id="KAF2703723.1"/>
    </source>
</evidence>
<gene>
    <name evidence="2" type="ORF">K504DRAFT_507634</name>
</gene>
<keyword evidence="2" id="KW-0378">Hydrolase</keyword>
<dbReference type="PANTHER" id="PTHR43798">
    <property type="entry name" value="MONOACYLGLYCEROL LIPASE"/>
    <property type="match status" value="1"/>
</dbReference>
<sequence>MSASQSLPLILKAYLNTSLGQLHYRYYLPHPTPAPLRTSAPRSPILLLHMSASSSLSFTTLIRSLSTLGHPCYAPDMPGFGSSFSPTTSPPNIAWYASLYHTAFAQLAGFENGCHILGHHSGAIIGTELANGERYGGFVQSLTCVGPAVLSEGQRVDMARTFLDPFNRPVASGEHLLKTWEYLQWEGLSPGSDLELLHRETLDHVRAWKGRSQIYRCVWDFDCEEALGLVVDKKRVLGLCARDDVLWPYFEQFKAVGGGLRGEVIKGGNFGPDLDWEGILKWFVPFIDEIEL</sequence>
<dbReference type="AlphaFoldDB" id="A0A6G1JTS6"/>
<name>A0A6G1JTS6_9PLEO</name>
<accession>A0A6G1JTS6</accession>
<dbReference type="InterPro" id="IPR050266">
    <property type="entry name" value="AB_hydrolase_sf"/>
</dbReference>
<dbReference type="InterPro" id="IPR029058">
    <property type="entry name" value="AB_hydrolase_fold"/>
</dbReference>
<dbReference type="GO" id="GO:0016020">
    <property type="term" value="C:membrane"/>
    <property type="evidence" value="ECO:0007669"/>
    <property type="project" value="TreeGrafter"/>
</dbReference>
<dbReference type="Pfam" id="PF12697">
    <property type="entry name" value="Abhydrolase_6"/>
    <property type="match status" value="1"/>
</dbReference>
<dbReference type="Gene3D" id="3.40.50.1820">
    <property type="entry name" value="alpha/beta hydrolase"/>
    <property type="match status" value="1"/>
</dbReference>
<keyword evidence="3" id="KW-1185">Reference proteome</keyword>
<dbReference type="GO" id="GO:0016787">
    <property type="term" value="F:hydrolase activity"/>
    <property type="evidence" value="ECO:0007669"/>
    <property type="project" value="UniProtKB-KW"/>
</dbReference>
<proteinExistence type="predicted"/>
<protein>
    <submittedName>
        <fullName evidence="2">Alpha/beta-hydrolase</fullName>
    </submittedName>
</protein>
<reference evidence="2" key="1">
    <citation type="journal article" date="2020" name="Stud. Mycol.">
        <title>101 Dothideomycetes genomes: a test case for predicting lifestyles and emergence of pathogens.</title>
        <authorList>
            <person name="Haridas S."/>
            <person name="Albert R."/>
            <person name="Binder M."/>
            <person name="Bloem J."/>
            <person name="Labutti K."/>
            <person name="Salamov A."/>
            <person name="Andreopoulos B."/>
            <person name="Baker S."/>
            <person name="Barry K."/>
            <person name="Bills G."/>
            <person name="Bluhm B."/>
            <person name="Cannon C."/>
            <person name="Castanera R."/>
            <person name="Culley D."/>
            <person name="Daum C."/>
            <person name="Ezra D."/>
            <person name="Gonzalez J."/>
            <person name="Henrissat B."/>
            <person name="Kuo A."/>
            <person name="Liang C."/>
            <person name="Lipzen A."/>
            <person name="Lutzoni F."/>
            <person name="Magnuson J."/>
            <person name="Mondo S."/>
            <person name="Nolan M."/>
            <person name="Ohm R."/>
            <person name="Pangilinan J."/>
            <person name="Park H.-J."/>
            <person name="Ramirez L."/>
            <person name="Alfaro M."/>
            <person name="Sun H."/>
            <person name="Tritt A."/>
            <person name="Yoshinaga Y."/>
            <person name="Zwiers L.-H."/>
            <person name="Turgeon B."/>
            <person name="Goodwin S."/>
            <person name="Spatafora J."/>
            <person name="Crous P."/>
            <person name="Grigoriev I."/>
        </authorList>
    </citation>
    <scope>NUCLEOTIDE SEQUENCE</scope>
    <source>
        <strain evidence="2">CBS 279.74</strain>
    </source>
</reference>
<dbReference type="SUPFAM" id="SSF53474">
    <property type="entry name" value="alpha/beta-Hydrolases"/>
    <property type="match status" value="1"/>
</dbReference>
<dbReference type="PANTHER" id="PTHR43798:SF33">
    <property type="entry name" value="HYDROLASE, PUTATIVE (AFU_ORTHOLOGUE AFUA_2G14860)-RELATED"/>
    <property type="match status" value="1"/>
</dbReference>
<evidence type="ECO:0000313" key="3">
    <source>
        <dbReference type="Proteomes" id="UP000799428"/>
    </source>
</evidence>
<organism evidence="2 3">
    <name type="scientific">Pleomassaria siparia CBS 279.74</name>
    <dbReference type="NCBI Taxonomy" id="1314801"/>
    <lineage>
        <taxon>Eukaryota</taxon>
        <taxon>Fungi</taxon>
        <taxon>Dikarya</taxon>
        <taxon>Ascomycota</taxon>
        <taxon>Pezizomycotina</taxon>
        <taxon>Dothideomycetes</taxon>
        <taxon>Pleosporomycetidae</taxon>
        <taxon>Pleosporales</taxon>
        <taxon>Pleomassariaceae</taxon>
        <taxon>Pleomassaria</taxon>
    </lineage>
</organism>
<feature type="domain" description="AB hydrolase-1" evidence="1">
    <location>
        <begin position="45"/>
        <end position="267"/>
    </location>
</feature>
<dbReference type="InterPro" id="IPR000073">
    <property type="entry name" value="AB_hydrolase_1"/>
</dbReference>
<evidence type="ECO:0000259" key="1">
    <source>
        <dbReference type="Pfam" id="PF12697"/>
    </source>
</evidence>
<dbReference type="Proteomes" id="UP000799428">
    <property type="component" value="Unassembled WGS sequence"/>
</dbReference>
<dbReference type="OrthoDB" id="408373at2759"/>